<dbReference type="STRING" id="1328759.A0A5C2RNU8"/>
<gene>
    <name evidence="2" type="ORF">L227DRAFT_484357</name>
</gene>
<evidence type="ECO:0000256" key="1">
    <source>
        <dbReference type="SAM" id="MobiDB-lite"/>
    </source>
</evidence>
<feature type="region of interest" description="Disordered" evidence="1">
    <location>
        <begin position="333"/>
        <end position="365"/>
    </location>
</feature>
<organism evidence="2 3">
    <name type="scientific">Lentinus tigrinus ALCF2SS1-6</name>
    <dbReference type="NCBI Taxonomy" id="1328759"/>
    <lineage>
        <taxon>Eukaryota</taxon>
        <taxon>Fungi</taxon>
        <taxon>Dikarya</taxon>
        <taxon>Basidiomycota</taxon>
        <taxon>Agaricomycotina</taxon>
        <taxon>Agaricomycetes</taxon>
        <taxon>Polyporales</taxon>
        <taxon>Polyporaceae</taxon>
        <taxon>Lentinus</taxon>
    </lineage>
</organism>
<evidence type="ECO:0000313" key="3">
    <source>
        <dbReference type="Proteomes" id="UP000313359"/>
    </source>
</evidence>
<dbReference type="AlphaFoldDB" id="A0A5C2RNU8"/>
<feature type="non-terminal residue" evidence="2">
    <location>
        <position position="690"/>
    </location>
</feature>
<dbReference type="EMBL" id="ML122340">
    <property type="protein sequence ID" value="RPD52791.1"/>
    <property type="molecule type" value="Genomic_DNA"/>
</dbReference>
<accession>A0A5C2RNU8</accession>
<feature type="region of interest" description="Disordered" evidence="1">
    <location>
        <begin position="370"/>
        <end position="389"/>
    </location>
</feature>
<feature type="compositionally biased region" description="Polar residues" evidence="1">
    <location>
        <begin position="348"/>
        <end position="358"/>
    </location>
</feature>
<dbReference type="Proteomes" id="UP000313359">
    <property type="component" value="Unassembled WGS sequence"/>
</dbReference>
<name>A0A5C2RNU8_9APHY</name>
<sequence length="690" mass="77627">GIVAAPGFSAKSVFTTPNADWVPKFTVAHSEITTYSDGRWGYHEYSRWPQEFDRQAFHLACIPRYPPKDAPRSAVLWRTLQLEDWKVVNCGVIGVGLLDGELLDSLVKAAEEAINRFYEVSSRASGPWRKQATFITICVRHTIDRLRVLPAFHGVIISLAAHVQRLTLELWGLVKWIQDIHDVVAEQRNLSGRPWEVLGAHTSNPSVAQTLHRAGIPVWFQQHLTTRLAVYEVVEPMPLPQDFSAVPAYPRLLLAKRDLSGALNVPGEWQRAMHALVRRQLCQSSLPALLAADDHREPPAKRLREGAVFIGEPSSSLGPAAPVFFVDEGASRTLGHQLPPQPAGYSRQGPSAQATQPSRRARARIKKREIARAAGQPEPPAPRPPDAIPSRQFYRSQLVTLSTSWVNALSNVSPLPQPKSSVRFYSAPPWLVDQLEAYPRDNKSTRYMHHWLSIRTFCRMRLFDRTIDGRPLAISEWRDALYGDYAINESAEAPPEARVPREKLRHTLRENIRLLFGKANALPSYDVAAQPFLGKMVITCESLNSDVETQRRVIWDMYETNWRCEVLALDALLVGSDRWSQVERWEREHLVSQIWGSGSSGLDIIPSDGDEGRVWRWSEPPEAGWEACRPHLAAFVSVLARWPGAPPILQNASTIVKVCSPHQYTSILAAAVEFYVRTFVDHYGRLPVPP</sequence>
<proteinExistence type="predicted"/>
<feature type="compositionally biased region" description="Pro residues" evidence="1">
    <location>
        <begin position="377"/>
        <end position="387"/>
    </location>
</feature>
<reference evidence="2" key="1">
    <citation type="journal article" date="2018" name="Genome Biol. Evol.">
        <title>Genomics and development of Lentinus tigrinus, a white-rot wood-decaying mushroom with dimorphic fruiting bodies.</title>
        <authorList>
            <person name="Wu B."/>
            <person name="Xu Z."/>
            <person name="Knudson A."/>
            <person name="Carlson A."/>
            <person name="Chen N."/>
            <person name="Kovaka S."/>
            <person name="LaButti K."/>
            <person name="Lipzen A."/>
            <person name="Pennachio C."/>
            <person name="Riley R."/>
            <person name="Schakwitz W."/>
            <person name="Umezawa K."/>
            <person name="Ohm R.A."/>
            <person name="Grigoriev I.V."/>
            <person name="Nagy L.G."/>
            <person name="Gibbons J."/>
            <person name="Hibbett D."/>
        </authorList>
    </citation>
    <scope>NUCLEOTIDE SEQUENCE [LARGE SCALE GENOMIC DNA]</scope>
    <source>
        <strain evidence="2">ALCF2SS1-6</strain>
    </source>
</reference>
<evidence type="ECO:0000313" key="2">
    <source>
        <dbReference type="EMBL" id="RPD52791.1"/>
    </source>
</evidence>
<keyword evidence="3" id="KW-1185">Reference proteome</keyword>
<feature type="non-terminal residue" evidence="2">
    <location>
        <position position="1"/>
    </location>
</feature>
<dbReference type="OrthoDB" id="2744183at2759"/>
<protein>
    <submittedName>
        <fullName evidence="2">Uncharacterized protein</fullName>
    </submittedName>
</protein>